<dbReference type="PANTHER" id="PTHR42791">
    <property type="entry name" value="GNAT FAMILY ACETYLTRANSFERASE"/>
    <property type="match status" value="1"/>
</dbReference>
<dbReference type="InterPro" id="IPR052523">
    <property type="entry name" value="Trichothecene_AcTrans"/>
</dbReference>
<sequence>MSSTTTTTTSPPTTVPIMSASSPTVIERKGPLLLRPMLARDSEAYLRIVDTAFSETMTRMFFPNGKTEADVDWSRQNLQNHLTRDAHYIKHLVCIDTSTPPPESDLAHLSPSDAALSQNEGRIAGVSVWKIYPHDRTQAELDAEAKLNNEAGLPPTGDAKVFEAFFGAIKECKRVHLPDGQAHVLLNILATDPEYHRRGIGGMHLRWGLGEADRLGVVGYLEGSDDGVPLYERYGFVGRERLPFDALEFGMGRKVEHLIMVRPKKES</sequence>
<evidence type="ECO:0000313" key="3">
    <source>
        <dbReference type="Proteomes" id="UP000308133"/>
    </source>
</evidence>
<reference evidence="2 3" key="1">
    <citation type="submission" date="2018-02" db="EMBL/GenBank/DDBJ databases">
        <title>Draft genome sequences of Elsinoe sp., causing black scab on jojoba.</title>
        <authorList>
            <person name="Stodart B."/>
            <person name="Jeffress S."/>
            <person name="Ash G."/>
            <person name="Arun Chinnappa K."/>
        </authorList>
    </citation>
    <scope>NUCLEOTIDE SEQUENCE [LARGE SCALE GENOMIC DNA]</scope>
    <source>
        <strain evidence="2 3">Hillstone_2</strain>
    </source>
</reference>
<keyword evidence="2" id="KW-0808">Transferase</keyword>
<comment type="caution">
    <text evidence="2">The sequence shown here is derived from an EMBL/GenBank/DDBJ whole genome shotgun (WGS) entry which is preliminary data.</text>
</comment>
<name>A0A4U7B6A9_9PEZI</name>
<organism evidence="2 3">
    <name type="scientific">Elsinoe australis</name>
    <dbReference type="NCBI Taxonomy" id="40998"/>
    <lineage>
        <taxon>Eukaryota</taxon>
        <taxon>Fungi</taxon>
        <taxon>Dikarya</taxon>
        <taxon>Ascomycota</taxon>
        <taxon>Pezizomycotina</taxon>
        <taxon>Dothideomycetes</taxon>
        <taxon>Dothideomycetidae</taxon>
        <taxon>Myriangiales</taxon>
        <taxon>Elsinoaceae</taxon>
        <taxon>Elsinoe</taxon>
    </lineage>
</organism>
<protein>
    <submittedName>
        <fullName evidence="2">Acetyltransferase-like protein 7</fullName>
    </submittedName>
</protein>
<gene>
    <name evidence="2" type="ORF">C1H76_2538</name>
</gene>
<dbReference type="Gene3D" id="3.40.630.30">
    <property type="match status" value="1"/>
</dbReference>
<dbReference type="GO" id="GO:0016740">
    <property type="term" value="F:transferase activity"/>
    <property type="evidence" value="ECO:0007669"/>
    <property type="project" value="UniProtKB-KW"/>
</dbReference>
<accession>A0A4U7B6A9</accession>
<dbReference type="InterPro" id="IPR016181">
    <property type="entry name" value="Acyl_CoA_acyltransferase"/>
</dbReference>
<dbReference type="Proteomes" id="UP000308133">
    <property type="component" value="Unassembled WGS sequence"/>
</dbReference>
<feature type="compositionally biased region" description="Low complexity" evidence="1">
    <location>
        <begin position="1"/>
        <end position="12"/>
    </location>
</feature>
<feature type="region of interest" description="Disordered" evidence="1">
    <location>
        <begin position="1"/>
        <end position="20"/>
    </location>
</feature>
<evidence type="ECO:0000256" key="1">
    <source>
        <dbReference type="SAM" id="MobiDB-lite"/>
    </source>
</evidence>
<dbReference type="EMBL" id="PTQR01000030">
    <property type="protein sequence ID" value="TKX25305.1"/>
    <property type="molecule type" value="Genomic_DNA"/>
</dbReference>
<dbReference type="SUPFAM" id="SSF55729">
    <property type="entry name" value="Acyl-CoA N-acyltransferases (Nat)"/>
    <property type="match status" value="1"/>
</dbReference>
<proteinExistence type="predicted"/>
<dbReference type="AlphaFoldDB" id="A0A4U7B6A9"/>
<dbReference type="PANTHER" id="PTHR42791:SF14">
    <property type="entry name" value="N-ACETYLTRANSFERASE DOMAIN-CONTAINING PROTEIN"/>
    <property type="match status" value="1"/>
</dbReference>
<evidence type="ECO:0000313" key="2">
    <source>
        <dbReference type="EMBL" id="TKX25305.1"/>
    </source>
</evidence>